<organism evidence="2 3">
    <name type="scientific">Blattamonas nauphoetae</name>
    <dbReference type="NCBI Taxonomy" id="2049346"/>
    <lineage>
        <taxon>Eukaryota</taxon>
        <taxon>Metamonada</taxon>
        <taxon>Preaxostyla</taxon>
        <taxon>Oxymonadida</taxon>
        <taxon>Blattamonas</taxon>
    </lineage>
</organism>
<dbReference type="EMBL" id="JARBJD010000189">
    <property type="protein sequence ID" value="KAK2947859.1"/>
    <property type="molecule type" value="Genomic_DNA"/>
</dbReference>
<accession>A0ABQ9XAG9</accession>
<feature type="region of interest" description="Disordered" evidence="1">
    <location>
        <begin position="141"/>
        <end position="207"/>
    </location>
</feature>
<evidence type="ECO:0000313" key="2">
    <source>
        <dbReference type="EMBL" id="KAK2947859.1"/>
    </source>
</evidence>
<keyword evidence="3" id="KW-1185">Reference proteome</keyword>
<gene>
    <name evidence="2" type="ORF">BLNAU_17184</name>
</gene>
<reference evidence="2 3" key="1">
    <citation type="journal article" date="2022" name="bioRxiv">
        <title>Genomics of Preaxostyla Flagellates Illuminates Evolutionary Transitions and the Path Towards Mitochondrial Loss.</title>
        <authorList>
            <person name="Novak L.V.F."/>
            <person name="Treitli S.C."/>
            <person name="Pyrih J."/>
            <person name="Halakuc P."/>
            <person name="Pipaliya S.V."/>
            <person name="Vacek V."/>
            <person name="Brzon O."/>
            <person name="Soukal P."/>
            <person name="Eme L."/>
            <person name="Dacks J.B."/>
            <person name="Karnkowska A."/>
            <person name="Elias M."/>
            <person name="Hampl V."/>
        </authorList>
    </citation>
    <scope>NUCLEOTIDE SEQUENCE [LARGE SCALE GENOMIC DNA]</scope>
    <source>
        <strain evidence="2">NAU3</strain>
        <tissue evidence="2">Gut</tissue>
    </source>
</reference>
<dbReference type="Proteomes" id="UP001281761">
    <property type="component" value="Unassembled WGS sequence"/>
</dbReference>
<feature type="compositionally biased region" description="Polar residues" evidence="1">
    <location>
        <begin position="191"/>
        <end position="200"/>
    </location>
</feature>
<name>A0ABQ9XAG9_9EUKA</name>
<feature type="compositionally biased region" description="Basic and acidic residues" evidence="1">
    <location>
        <begin position="162"/>
        <end position="189"/>
    </location>
</feature>
<sequence>MLCMGQECVCPRLILASEPARCLTLGAQFAFNCCPLNDDLADSLFPPKRVQCRFRNNTPTVRSDSTDFGTDLIDIANGMDGQDVDITRCAFTHTTSSTNPSAVHFTAQPRTPKSTRVLLRLQWNLRLGRCYRKHRTKTLIRRGSLNQPTRSPPFAVLPSDEASVKEEKEEEKRTADGADAATARREPHRNVGTSPLSPLSTLAPHIL</sequence>
<proteinExistence type="predicted"/>
<comment type="caution">
    <text evidence="2">The sequence shown here is derived from an EMBL/GenBank/DDBJ whole genome shotgun (WGS) entry which is preliminary data.</text>
</comment>
<protein>
    <submittedName>
        <fullName evidence="2">Uncharacterized protein</fullName>
    </submittedName>
</protein>
<evidence type="ECO:0000313" key="3">
    <source>
        <dbReference type="Proteomes" id="UP001281761"/>
    </source>
</evidence>
<evidence type="ECO:0000256" key="1">
    <source>
        <dbReference type="SAM" id="MobiDB-lite"/>
    </source>
</evidence>